<accession>A0A841ANM2</accession>
<evidence type="ECO:0000259" key="8">
    <source>
        <dbReference type="Pfam" id="PF02687"/>
    </source>
</evidence>
<protein>
    <submittedName>
        <fullName evidence="9">Putative ABC transport system permease protein</fullName>
    </submittedName>
</protein>
<dbReference type="InterPro" id="IPR050250">
    <property type="entry name" value="Macrolide_Exporter_MacB"/>
</dbReference>
<dbReference type="RefSeq" id="WP_184235041.1">
    <property type="nucleotide sequence ID" value="NZ_JACHMJ010000001.1"/>
</dbReference>
<feature type="transmembrane region" description="Helical" evidence="7">
    <location>
        <begin position="425"/>
        <end position="447"/>
    </location>
</feature>
<dbReference type="EMBL" id="JACHMJ010000001">
    <property type="protein sequence ID" value="MBB5843019.1"/>
    <property type="molecule type" value="Genomic_DNA"/>
</dbReference>
<dbReference type="GO" id="GO:0005886">
    <property type="term" value="C:plasma membrane"/>
    <property type="evidence" value="ECO:0007669"/>
    <property type="project" value="UniProtKB-SubCell"/>
</dbReference>
<keyword evidence="10" id="KW-1185">Reference proteome</keyword>
<dbReference type="Proteomes" id="UP000536685">
    <property type="component" value="Unassembled WGS sequence"/>
</dbReference>
<keyword evidence="3 7" id="KW-0812">Transmembrane</keyword>
<feature type="transmembrane region" description="Helical" evidence="7">
    <location>
        <begin position="389"/>
        <end position="413"/>
    </location>
</feature>
<feature type="domain" description="ABC3 transporter permease C-terminal" evidence="8">
    <location>
        <begin position="752"/>
        <end position="870"/>
    </location>
</feature>
<proteinExistence type="inferred from homology"/>
<evidence type="ECO:0000256" key="2">
    <source>
        <dbReference type="ARBA" id="ARBA00022475"/>
    </source>
</evidence>
<dbReference type="InterPro" id="IPR003838">
    <property type="entry name" value="ABC3_permease_C"/>
</dbReference>
<keyword evidence="5 7" id="KW-0472">Membrane</keyword>
<sequence length="888" mass="90886">MPHRTTLGPARIARRAAGAFAGLAAMVAIVTVLMALLATGLPRAVDGILAAGVRYETESTPATQIDLGADLPPGSVGWSWSSLDTDLEALRDGMPEPLRSTLSPAEFLTVAAPAPYDAETQPDAALSVAYDPRVLSRITLVEGDEPARVDSRELPSEEPLDVVASTVVADRLEWVVGDTRQLALPDRLTQLVRLSGTFEPVDADDAYWEHTSATLEPAVDSRTLPPVITATVYANPAVLAAAQNSLVTNLHTAVWYPTATDALDGASAAEVAQQTRKFVSSTQRVGGAAVTFESGLPEVLDAAADRTASSQSILATIVAGPLGVALAIEILIARLAASRLRESLALIEARGASLAQRRLVLLVPALVVGVVAAAAGAAVGFLVPAAPPGVPAILAIVVTAVLPAALIAAFATGRRERAGSVTRSGLWRVIGEVVVVLASAASLTAILQRTGTTTATGSIDLLAAATPLVLTLLGCVVALRIYPLLLRRVVAASHRGPGISAFYGTARALRGGGAGLVPVLTVVVGVSVAVFSGVLSATLATGLDDAARTRVGADVSVREVRLEADAVDRVRAVDGVEAVAAVAQRLNDRLSYEGGSPVTLTLLLVDAEELAAVQRGVPGALDLGALRRDGAEPLTIAVSAGVAATTRDATEARLDFVDVDIVPPAIDANPFRIPGRFVVADDTAAETLSVAQAGLAQQLLVRLDPGADVDAVTTDIRALVGDDAIVETPGDAAAVLAENPAVGGIRTAALLAIVGAGILTTAALVLTTVLDGRTRRDDIALLSTLGLRRRQARAAVIWELAPLSVVGLVVGVLLGAGLSALVLGTVDLRPFTAGLVQPAVTIDPLLSAVIVGGFVVVLATTAVAAAQAATRSRADTGQKNTRKKRENP</sequence>
<feature type="transmembrane region" description="Helical" evidence="7">
    <location>
        <begin position="796"/>
        <end position="825"/>
    </location>
</feature>
<evidence type="ECO:0000313" key="10">
    <source>
        <dbReference type="Proteomes" id="UP000536685"/>
    </source>
</evidence>
<dbReference type="AlphaFoldDB" id="A0A841ANM2"/>
<organism evidence="9 10">
    <name type="scientific">Conyzicola lurida</name>
    <dbReference type="NCBI Taxonomy" id="1172621"/>
    <lineage>
        <taxon>Bacteria</taxon>
        <taxon>Bacillati</taxon>
        <taxon>Actinomycetota</taxon>
        <taxon>Actinomycetes</taxon>
        <taxon>Micrococcales</taxon>
        <taxon>Microbacteriaceae</taxon>
        <taxon>Conyzicola</taxon>
    </lineage>
</organism>
<feature type="transmembrane region" description="Helical" evidence="7">
    <location>
        <begin position="313"/>
        <end position="337"/>
    </location>
</feature>
<comment type="subcellular location">
    <subcellularLocation>
        <location evidence="1">Cell membrane</location>
        <topology evidence="1">Multi-pass membrane protein</topology>
    </subcellularLocation>
</comment>
<feature type="transmembrane region" description="Helical" evidence="7">
    <location>
        <begin position="459"/>
        <end position="479"/>
    </location>
</feature>
<dbReference type="PANTHER" id="PTHR30572">
    <property type="entry name" value="MEMBRANE COMPONENT OF TRANSPORTER-RELATED"/>
    <property type="match status" value="1"/>
</dbReference>
<name>A0A841ANM2_9MICO</name>
<feature type="transmembrane region" description="Helical" evidence="7">
    <location>
        <begin position="845"/>
        <end position="866"/>
    </location>
</feature>
<feature type="transmembrane region" description="Helical" evidence="7">
    <location>
        <begin position="358"/>
        <end position="383"/>
    </location>
</feature>
<evidence type="ECO:0000313" key="9">
    <source>
        <dbReference type="EMBL" id="MBB5843019.1"/>
    </source>
</evidence>
<evidence type="ECO:0000256" key="3">
    <source>
        <dbReference type="ARBA" id="ARBA00022692"/>
    </source>
</evidence>
<evidence type="ECO:0000256" key="6">
    <source>
        <dbReference type="ARBA" id="ARBA00038076"/>
    </source>
</evidence>
<evidence type="ECO:0000256" key="4">
    <source>
        <dbReference type="ARBA" id="ARBA00022989"/>
    </source>
</evidence>
<keyword evidence="4 7" id="KW-1133">Transmembrane helix</keyword>
<feature type="transmembrane region" description="Helical" evidence="7">
    <location>
        <begin position="516"/>
        <end position="540"/>
    </location>
</feature>
<feature type="transmembrane region" description="Helical" evidence="7">
    <location>
        <begin position="748"/>
        <end position="770"/>
    </location>
</feature>
<comment type="caution">
    <text evidence="9">The sequence shown here is derived from an EMBL/GenBank/DDBJ whole genome shotgun (WGS) entry which is preliminary data.</text>
</comment>
<evidence type="ECO:0000256" key="7">
    <source>
        <dbReference type="SAM" id="Phobius"/>
    </source>
</evidence>
<reference evidence="9 10" key="1">
    <citation type="submission" date="2020-08" db="EMBL/GenBank/DDBJ databases">
        <title>Sequencing the genomes of 1000 actinobacteria strains.</title>
        <authorList>
            <person name="Klenk H.-P."/>
        </authorList>
    </citation>
    <scope>NUCLEOTIDE SEQUENCE [LARGE SCALE GENOMIC DNA]</scope>
    <source>
        <strain evidence="9 10">DSM 105784</strain>
    </source>
</reference>
<feature type="transmembrane region" description="Helical" evidence="7">
    <location>
        <begin position="20"/>
        <end position="41"/>
    </location>
</feature>
<dbReference type="Pfam" id="PF02687">
    <property type="entry name" value="FtsX"/>
    <property type="match status" value="1"/>
</dbReference>
<comment type="similarity">
    <text evidence="6">Belongs to the ABC-4 integral membrane protein family.</text>
</comment>
<dbReference type="GO" id="GO:0022857">
    <property type="term" value="F:transmembrane transporter activity"/>
    <property type="evidence" value="ECO:0007669"/>
    <property type="project" value="TreeGrafter"/>
</dbReference>
<keyword evidence="2" id="KW-1003">Cell membrane</keyword>
<dbReference type="PANTHER" id="PTHR30572:SF4">
    <property type="entry name" value="ABC TRANSPORTER PERMEASE YTRF"/>
    <property type="match status" value="1"/>
</dbReference>
<evidence type="ECO:0000256" key="5">
    <source>
        <dbReference type="ARBA" id="ARBA00023136"/>
    </source>
</evidence>
<gene>
    <name evidence="9" type="ORF">HD599_001342</name>
</gene>
<evidence type="ECO:0000256" key="1">
    <source>
        <dbReference type="ARBA" id="ARBA00004651"/>
    </source>
</evidence>